<dbReference type="AlphaFoldDB" id="A0A7J6JDP6"/>
<dbReference type="SUPFAM" id="SSF49503">
    <property type="entry name" value="Cupredoxins"/>
    <property type="match status" value="1"/>
</dbReference>
<dbReference type="RefSeq" id="XP_031875508.2">
    <property type="nucleotide sequence ID" value="XM_032028192.2"/>
</dbReference>
<reference evidence="3 4" key="2">
    <citation type="submission" date="2020-04" db="EMBL/GenBank/DDBJ databases">
        <title>Genome sequencing and assembly of multiple isolates from the Colletotrichum gloeosporioides species complex.</title>
        <authorList>
            <person name="Gan P."/>
            <person name="Shirasu K."/>
        </authorList>
    </citation>
    <scope>NUCLEOTIDE SEQUENCE [LARGE SCALE GENOMIC DNA]</scope>
    <source>
        <strain evidence="3 4">Nara gc5</strain>
    </source>
</reference>
<reference evidence="3 4" key="1">
    <citation type="submission" date="2012-08" db="EMBL/GenBank/DDBJ databases">
        <authorList>
            <person name="Gan P.H.P."/>
            <person name="Ikeda K."/>
            <person name="Irieda H."/>
            <person name="Narusaka M."/>
            <person name="O'Connell R.J."/>
            <person name="Narusaka Y."/>
            <person name="Takano Y."/>
            <person name="Kubo Y."/>
            <person name="Shirasu K."/>
        </authorList>
    </citation>
    <scope>NUCLEOTIDE SEQUENCE [LARGE SCALE GENOMIC DNA]</scope>
    <source>
        <strain evidence="3 4">Nara gc5</strain>
    </source>
</reference>
<dbReference type="EMBL" id="ANPB02000003">
    <property type="protein sequence ID" value="KAF4486955.1"/>
    <property type="molecule type" value="Genomic_DNA"/>
</dbReference>
<sequence length="258" mass="27426">MRPSPYFFASLFALSVAADNPFLQARQECAAVPTTSVGLDPSPDNEPPVEPAEPTTTTSEPYPTTTLESRTEMRPDGQVITTTLTLTLPGPGPPVGSAVAPPPETADPSTHVVDVFANSGSSFRPSQVNAVIGDVVRFNFEQRNQTITQSSLDMPCTASGQASSTTNEFSPLNVTGALSVEFRVEQISPLWFYSRSTKAGRHCSAETVFAINPGDAFGTFTQNADLQGHLRARRQAATRRGDKPYLGRSSGNAPGVGH</sequence>
<feature type="signal peptide" evidence="2">
    <location>
        <begin position="1"/>
        <end position="18"/>
    </location>
</feature>
<dbReference type="GeneID" id="43612295"/>
<feature type="compositionally biased region" description="Low complexity" evidence="1">
    <location>
        <begin position="52"/>
        <end position="68"/>
    </location>
</feature>
<evidence type="ECO:0000256" key="2">
    <source>
        <dbReference type="SAM" id="SignalP"/>
    </source>
</evidence>
<name>A0A7J6JDP6_COLFN</name>
<evidence type="ECO:0000313" key="3">
    <source>
        <dbReference type="EMBL" id="KAF4486955.1"/>
    </source>
</evidence>
<dbReference type="InterPro" id="IPR052953">
    <property type="entry name" value="Ser-rich/MCO-related"/>
</dbReference>
<protein>
    <submittedName>
        <fullName evidence="3">Putative GPI-anchored cupredoxin</fullName>
    </submittedName>
</protein>
<keyword evidence="4" id="KW-1185">Reference proteome</keyword>
<evidence type="ECO:0000313" key="4">
    <source>
        <dbReference type="Proteomes" id="UP000011096"/>
    </source>
</evidence>
<dbReference type="Proteomes" id="UP000011096">
    <property type="component" value="Unassembled WGS sequence"/>
</dbReference>
<dbReference type="Gene3D" id="2.60.40.420">
    <property type="entry name" value="Cupredoxins - blue copper proteins"/>
    <property type="match status" value="1"/>
</dbReference>
<organism evidence="3 4">
    <name type="scientific">Colletotrichum fructicola (strain Nara gc5)</name>
    <name type="common">Anthracnose fungus</name>
    <name type="synonym">Colletotrichum gloeosporioides (strain Nara gc5)</name>
    <dbReference type="NCBI Taxonomy" id="1213859"/>
    <lineage>
        <taxon>Eukaryota</taxon>
        <taxon>Fungi</taxon>
        <taxon>Dikarya</taxon>
        <taxon>Ascomycota</taxon>
        <taxon>Pezizomycotina</taxon>
        <taxon>Sordariomycetes</taxon>
        <taxon>Hypocreomycetidae</taxon>
        <taxon>Glomerellales</taxon>
        <taxon>Glomerellaceae</taxon>
        <taxon>Colletotrichum</taxon>
        <taxon>Colletotrichum gloeosporioides species complex</taxon>
    </lineage>
</organism>
<dbReference type="InterPro" id="IPR008972">
    <property type="entry name" value="Cupredoxin"/>
</dbReference>
<accession>A0A7J6JDP6</accession>
<gene>
    <name evidence="3" type="ORF">CGGC5_v005852</name>
</gene>
<dbReference type="PANTHER" id="PTHR34883:SF16">
    <property type="entry name" value="RICH PROTEIN, PUTATIVE-RELATED"/>
    <property type="match status" value="1"/>
</dbReference>
<evidence type="ECO:0000256" key="1">
    <source>
        <dbReference type="SAM" id="MobiDB-lite"/>
    </source>
</evidence>
<dbReference type="PANTHER" id="PTHR34883">
    <property type="entry name" value="SERINE-RICH PROTEIN, PUTATIVE-RELATED-RELATED"/>
    <property type="match status" value="1"/>
</dbReference>
<dbReference type="InParanoid" id="A0A7J6JDP6"/>
<feature type="region of interest" description="Disordered" evidence="1">
    <location>
        <begin position="34"/>
        <end position="74"/>
    </location>
</feature>
<proteinExistence type="predicted"/>
<feature type="region of interest" description="Disordered" evidence="1">
    <location>
        <begin position="234"/>
        <end position="258"/>
    </location>
</feature>
<keyword evidence="2" id="KW-0732">Signal</keyword>
<feature type="chain" id="PRO_5029754028" evidence="2">
    <location>
        <begin position="19"/>
        <end position="258"/>
    </location>
</feature>
<comment type="caution">
    <text evidence="3">The sequence shown here is derived from an EMBL/GenBank/DDBJ whole genome shotgun (WGS) entry which is preliminary data.</text>
</comment>
<dbReference type="OrthoDB" id="2331100at2759"/>